<dbReference type="InterPro" id="IPR007820">
    <property type="entry name" value="AbrB_fam"/>
</dbReference>
<dbReference type="Proteomes" id="UP000005387">
    <property type="component" value="Unassembled WGS sequence"/>
</dbReference>
<feature type="transmembrane region" description="Helical" evidence="1">
    <location>
        <begin position="235"/>
        <end position="252"/>
    </location>
</feature>
<feature type="transmembrane region" description="Helical" evidence="1">
    <location>
        <begin position="73"/>
        <end position="93"/>
    </location>
</feature>
<feature type="transmembrane region" description="Helical" evidence="1">
    <location>
        <begin position="47"/>
        <end position="67"/>
    </location>
</feature>
<keyword evidence="1" id="KW-0472">Membrane</keyword>
<sequence length="384" mass="40988">MSSSLPSTEPSSPNAHTRLSHPVVRLLFTALPALAGGLLFKWLNIPLPWLLGPMSFMLAGTRALPFIKPSWPGLLRNGALITIGYSIGLSFTVETLGQMRHQLPTMVLMTTLLLLFCVLIAVIISKLSGISFPTILMGSIPGGLNQVLVLAEDTKGIDITIITFLQVSRLLMIIFGVPLLIFSPLFGASHAEGASGAIAAGRAAADWSGMDAHILLYGAICVSASLLAKRYRFPSAFVLAPMIVTAALHLSGVHGPVLPLSVLNTAQFIIGTYVGLLLKPENLTNKLRMASLALLSGVLLMGGAFGLSVLLGVLHDVSPATSFLSLAPGGMDQMGLIANEVHADLSIVTCYQVFRTWMIYFAVPPLIRLTFRAIERRERAKQAS</sequence>
<keyword evidence="1" id="KW-0812">Transmembrane</keyword>
<dbReference type="AlphaFoldDB" id="E0IG30"/>
<keyword evidence="3" id="KW-1185">Reference proteome</keyword>
<accession>E0IG30</accession>
<feature type="transmembrane region" description="Helical" evidence="1">
    <location>
        <begin position="105"/>
        <end position="124"/>
    </location>
</feature>
<feature type="transmembrane region" description="Helical" evidence="1">
    <location>
        <begin position="258"/>
        <end position="278"/>
    </location>
</feature>
<feature type="transmembrane region" description="Helical" evidence="1">
    <location>
        <begin position="170"/>
        <end position="190"/>
    </location>
</feature>
<evidence type="ECO:0000313" key="2">
    <source>
        <dbReference type="EMBL" id="EFM08610.1"/>
    </source>
</evidence>
<dbReference type="NCBIfam" id="TIGR03082">
    <property type="entry name" value="Gneg_AbrB_dup"/>
    <property type="match status" value="2"/>
</dbReference>
<dbReference type="GO" id="GO:0010468">
    <property type="term" value="P:regulation of gene expression"/>
    <property type="evidence" value="ECO:0007669"/>
    <property type="project" value="InterPro"/>
</dbReference>
<feature type="transmembrane region" description="Helical" evidence="1">
    <location>
        <begin position="290"/>
        <end position="314"/>
    </location>
</feature>
<dbReference type="STRING" id="717606.PaecuDRAFT_4621"/>
<organism evidence="2 3">
    <name type="scientific">Paenibacillus curdlanolyticus YK9</name>
    <dbReference type="NCBI Taxonomy" id="717606"/>
    <lineage>
        <taxon>Bacteria</taxon>
        <taxon>Bacillati</taxon>
        <taxon>Bacillota</taxon>
        <taxon>Bacilli</taxon>
        <taxon>Bacillales</taxon>
        <taxon>Paenibacillaceae</taxon>
        <taxon>Paenibacillus</taxon>
    </lineage>
</organism>
<keyword evidence="1" id="KW-1133">Transmembrane helix</keyword>
<dbReference type="InterPro" id="IPR017516">
    <property type="entry name" value="AbrB_dup"/>
</dbReference>
<name>E0IG30_9BACL</name>
<feature type="transmembrane region" description="Helical" evidence="1">
    <location>
        <begin position="354"/>
        <end position="371"/>
    </location>
</feature>
<dbReference type="eggNOG" id="COG3180">
    <property type="taxonomic scope" value="Bacteria"/>
</dbReference>
<evidence type="ECO:0000256" key="1">
    <source>
        <dbReference type="SAM" id="Phobius"/>
    </source>
</evidence>
<dbReference type="Pfam" id="PF05145">
    <property type="entry name" value="AbrB"/>
    <property type="match status" value="1"/>
</dbReference>
<dbReference type="PIRSF" id="PIRSF038991">
    <property type="entry name" value="Protein_AbrB"/>
    <property type="match status" value="1"/>
</dbReference>
<dbReference type="OrthoDB" id="5460360at2"/>
<dbReference type="GO" id="GO:0016020">
    <property type="term" value="C:membrane"/>
    <property type="evidence" value="ECO:0007669"/>
    <property type="project" value="InterPro"/>
</dbReference>
<proteinExistence type="predicted"/>
<gene>
    <name evidence="2" type="ORF">PaecuDRAFT_4621</name>
</gene>
<dbReference type="PANTHER" id="PTHR38457">
    <property type="entry name" value="REGULATOR ABRB-RELATED"/>
    <property type="match status" value="1"/>
</dbReference>
<dbReference type="EMBL" id="AEDD01000015">
    <property type="protein sequence ID" value="EFM08610.1"/>
    <property type="molecule type" value="Genomic_DNA"/>
</dbReference>
<dbReference type="PANTHER" id="PTHR38457:SF1">
    <property type="entry name" value="REGULATOR ABRB-RELATED"/>
    <property type="match status" value="1"/>
</dbReference>
<reference evidence="2 3" key="1">
    <citation type="submission" date="2010-07" db="EMBL/GenBank/DDBJ databases">
        <title>The draft genome of Paenibacillus curdlanolyticus YK9.</title>
        <authorList>
            <consortium name="US DOE Joint Genome Institute (JGI-PGF)"/>
            <person name="Lucas S."/>
            <person name="Copeland A."/>
            <person name="Lapidus A."/>
            <person name="Cheng J.-F."/>
            <person name="Bruce D."/>
            <person name="Goodwin L."/>
            <person name="Pitluck S."/>
            <person name="Land M.L."/>
            <person name="Hauser L."/>
            <person name="Chang Y.-J."/>
            <person name="Jeffries C."/>
            <person name="Anderson I.J."/>
            <person name="Johnson E."/>
            <person name="Loganathan U."/>
            <person name="Mulhopadhyay B."/>
            <person name="Kyrpides N."/>
            <person name="Woyke T.J."/>
        </authorList>
    </citation>
    <scope>NUCLEOTIDE SEQUENCE [LARGE SCALE GENOMIC DNA]</scope>
    <source>
        <strain evidence="2 3">YK9</strain>
    </source>
</reference>
<evidence type="ECO:0000313" key="3">
    <source>
        <dbReference type="Proteomes" id="UP000005387"/>
    </source>
</evidence>
<dbReference type="RefSeq" id="WP_006040601.1">
    <property type="nucleotide sequence ID" value="NZ_AEDD01000015.1"/>
</dbReference>
<protein>
    <submittedName>
        <fullName evidence="2">Membrane protein AbrB duplication</fullName>
    </submittedName>
</protein>
<feature type="transmembrane region" description="Helical" evidence="1">
    <location>
        <begin position="210"/>
        <end position="228"/>
    </location>
</feature>